<dbReference type="InterPro" id="IPR011276">
    <property type="entry name" value="TonB_haem/Hb_rcpt"/>
</dbReference>
<keyword evidence="5 10" id="KW-0812">Transmembrane</keyword>
<dbReference type="AlphaFoldDB" id="A0A6J4EBN3"/>
<keyword evidence="3 10" id="KW-0813">Transport</keyword>
<dbReference type="CDD" id="cd01347">
    <property type="entry name" value="ligand_gated_channel"/>
    <property type="match status" value="1"/>
</dbReference>
<evidence type="ECO:0000256" key="4">
    <source>
        <dbReference type="ARBA" id="ARBA00022452"/>
    </source>
</evidence>
<feature type="signal peptide" evidence="13">
    <location>
        <begin position="1"/>
        <end position="25"/>
    </location>
</feature>
<dbReference type="InterPro" id="IPR036942">
    <property type="entry name" value="Beta-barrel_TonB_sf"/>
</dbReference>
<evidence type="ECO:0000313" key="18">
    <source>
        <dbReference type="Proteomes" id="UP000509383"/>
    </source>
</evidence>
<keyword evidence="8 10" id="KW-0472">Membrane</keyword>
<dbReference type="PROSITE" id="PS52016">
    <property type="entry name" value="TONB_DEPENDENT_REC_3"/>
    <property type="match status" value="1"/>
</dbReference>
<dbReference type="Gene3D" id="2.40.170.20">
    <property type="entry name" value="TonB-dependent receptor, beta-barrel domain"/>
    <property type="match status" value="1"/>
</dbReference>
<evidence type="ECO:0000256" key="8">
    <source>
        <dbReference type="ARBA" id="ARBA00023136"/>
    </source>
</evidence>
<dbReference type="InterPro" id="IPR050692">
    <property type="entry name" value="HTH_transcr_repressor_FabR"/>
</dbReference>
<dbReference type="NCBIfam" id="TIGR01785">
    <property type="entry name" value="TonB-hemin"/>
    <property type="match status" value="1"/>
</dbReference>
<dbReference type="PROSITE" id="PS00430">
    <property type="entry name" value="TONB_DEPENDENT_REC_1"/>
    <property type="match status" value="1"/>
</dbReference>
<dbReference type="SUPFAM" id="SSF56935">
    <property type="entry name" value="Porins"/>
    <property type="match status" value="1"/>
</dbReference>
<keyword evidence="19" id="KW-1185">Reference proteome</keyword>
<dbReference type="Pfam" id="PF07715">
    <property type="entry name" value="Plug"/>
    <property type="match status" value="1"/>
</dbReference>
<evidence type="ECO:0000256" key="1">
    <source>
        <dbReference type="ARBA" id="ARBA00004571"/>
    </source>
</evidence>
<evidence type="ECO:0000256" key="13">
    <source>
        <dbReference type="SAM" id="SignalP"/>
    </source>
</evidence>
<protein>
    <submittedName>
        <fullName evidence="16">Heme/hemoglobin uptake outer membrane receptor PhuR</fullName>
    </submittedName>
</protein>
<evidence type="ECO:0000256" key="11">
    <source>
        <dbReference type="PROSITE-ProRule" id="PRU10143"/>
    </source>
</evidence>
<evidence type="ECO:0000256" key="10">
    <source>
        <dbReference type="PROSITE-ProRule" id="PRU01360"/>
    </source>
</evidence>
<keyword evidence="6 13" id="KW-0732">Signal</keyword>
<keyword evidence="7 11" id="KW-0798">TonB box</keyword>
<evidence type="ECO:0000313" key="17">
    <source>
        <dbReference type="EMBL" id="GJN56102.1"/>
    </source>
</evidence>
<evidence type="ECO:0000256" key="5">
    <source>
        <dbReference type="ARBA" id="ARBA00022692"/>
    </source>
</evidence>
<reference evidence="16 18" key="1">
    <citation type="submission" date="2020-05" db="EMBL/GenBank/DDBJ databases">
        <title>Characterization of novel class B3 metallo-beta-lactamase from novel Pseudomonas species.</title>
        <authorList>
            <person name="Yamada K."/>
            <person name="Aoki K."/>
            <person name="Ishii Y."/>
        </authorList>
    </citation>
    <scope>NUCLEOTIDE SEQUENCE [LARGE SCALE GENOMIC DNA]</scope>
    <source>
        <strain evidence="16 18">TUM18999</strain>
        <strain evidence="17 19">TUM20286</strain>
    </source>
</reference>
<feature type="chain" id="PRO_5027072546" evidence="13">
    <location>
        <begin position="26"/>
        <end position="730"/>
    </location>
</feature>
<dbReference type="Gene3D" id="2.170.130.10">
    <property type="entry name" value="TonB-dependent receptor, plug domain"/>
    <property type="match status" value="1"/>
</dbReference>
<dbReference type="Proteomes" id="UP001054892">
    <property type="component" value="Unassembled WGS sequence"/>
</dbReference>
<dbReference type="InterPro" id="IPR010916">
    <property type="entry name" value="TonB_box_CS"/>
</dbReference>
<dbReference type="InterPro" id="IPR010949">
    <property type="entry name" value="TonB_Hb/transfer/lactofer_rcpt"/>
</dbReference>
<dbReference type="InterPro" id="IPR037066">
    <property type="entry name" value="Plug_dom_sf"/>
</dbReference>
<organism evidence="16 18">
    <name type="scientific">Pseudomonas tohonis</name>
    <dbReference type="NCBI Taxonomy" id="2725477"/>
    <lineage>
        <taxon>Bacteria</taxon>
        <taxon>Pseudomonadati</taxon>
        <taxon>Pseudomonadota</taxon>
        <taxon>Gammaproteobacteria</taxon>
        <taxon>Pseudomonadales</taxon>
        <taxon>Pseudomonadaceae</taxon>
        <taxon>Pseudomonas</taxon>
    </lineage>
</organism>
<dbReference type="InterPro" id="IPR039426">
    <property type="entry name" value="TonB-dep_rcpt-like"/>
</dbReference>
<keyword evidence="4 10" id="KW-1134">Transmembrane beta strand</keyword>
<name>A0A6J4EBN3_9PSED</name>
<feature type="domain" description="TonB-dependent receptor-like beta-barrel" evidence="14">
    <location>
        <begin position="249"/>
        <end position="691"/>
    </location>
</feature>
<evidence type="ECO:0000256" key="12">
    <source>
        <dbReference type="RuleBase" id="RU003357"/>
    </source>
</evidence>
<dbReference type="RefSeq" id="WP_173179186.1">
    <property type="nucleotide sequence ID" value="NZ_AP023189.1"/>
</dbReference>
<sequence>MPLRPPFARRPWLALLLLSPSIALAAERTATQFDTVTVTATRSEQTLDEVPNTVSVMTEREIDQKNVKNIQDLVRYEPGVSVGGTGSRFGLSGFTIRGIGGNRVLTQVDGVSMPDTFSFGGFLSAQRDYVDPDTLKQVEIIRGPASSLYGSDAIGGAVSFLTKDAADYLDEGDDAYARLKTGYDGSDDSWLRSTTLAARQGDLDGLVHIGRRTGQALDTQGGTGGIGATREKANPLDYTTDNLLTKLGWNYAEGQRLQLTYERYQDDTDTRVLSNYSNTATIRTQDARDSVDRERYSLLHTLQLDSPLADNLQNQLSYQDSQTRQRTYENRVVSGSPRLRTRDSHYEEKLWVLNTKLDKSFSIADSQHTLVYGTDLKRLKNADLREGGETVIATGVNTPVLPTSDFPDPTTSEYAAFIQDNIEIGRWTLLPGLRYDYYAMKPHATTRYLNSQATDASPSDFTDSAVSPKFGVTYQVDDQHSVYGQYAAGFRAPQAIEIFGEFVNPGMYRTLANTNLKAETSDSFELGLRGKYEIGSFGAALFYNRYDDFIEQVSRPSSVPGFPFGEFQYVNRDRVTIRGFEAKGELFLDKLGMPAGWRAMSSVAYARGKDEGTGQPINSVDPLKGVFGLGYAQPNGKFGGDLSWTLVAAKERIDRTQTAGQYQPSGYGLLDLNGWWQVTEAFSVNAGLFNLTDKDYWQWGDVRGLTENSPSLQRYTQPGRHAAVNLIWEI</sequence>
<dbReference type="Proteomes" id="UP000509383">
    <property type="component" value="Chromosome"/>
</dbReference>
<evidence type="ECO:0000256" key="7">
    <source>
        <dbReference type="ARBA" id="ARBA00023077"/>
    </source>
</evidence>
<evidence type="ECO:0000256" key="3">
    <source>
        <dbReference type="ARBA" id="ARBA00022448"/>
    </source>
</evidence>
<feature type="domain" description="TonB-dependent receptor plug" evidence="15">
    <location>
        <begin position="47"/>
        <end position="157"/>
    </location>
</feature>
<dbReference type="InterPro" id="IPR012910">
    <property type="entry name" value="Plug_dom"/>
</dbReference>
<keyword evidence="9 10" id="KW-0998">Cell outer membrane</keyword>
<evidence type="ECO:0000259" key="15">
    <source>
        <dbReference type="Pfam" id="PF07715"/>
    </source>
</evidence>
<dbReference type="KEGG" id="ptw:TUM18999_52410"/>
<evidence type="ECO:0000313" key="16">
    <source>
        <dbReference type="EMBL" id="BCG27050.1"/>
    </source>
</evidence>
<evidence type="ECO:0000256" key="6">
    <source>
        <dbReference type="ARBA" id="ARBA00022729"/>
    </source>
</evidence>
<dbReference type="GO" id="GO:0009279">
    <property type="term" value="C:cell outer membrane"/>
    <property type="evidence" value="ECO:0007669"/>
    <property type="project" value="UniProtKB-SubCell"/>
</dbReference>
<dbReference type="NCBIfam" id="TIGR01786">
    <property type="entry name" value="TonB-hemlactrns"/>
    <property type="match status" value="1"/>
</dbReference>
<dbReference type="InterPro" id="IPR000531">
    <property type="entry name" value="Beta-barrel_TonB"/>
</dbReference>
<dbReference type="PANTHER" id="PTHR47752:SF1">
    <property type="entry name" value="HTH-TYPE TRANSCRIPTIONAL REPRESSOR FABR"/>
    <property type="match status" value="1"/>
</dbReference>
<comment type="subcellular location">
    <subcellularLocation>
        <location evidence="1 10">Cell outer membrane</location>
        <topology evidence="1 10">Multi-pass membrane protein</topology>
    </subcellularLocation>
</comment>
<evidence type="ECO:0000256" key="2">
    <source>
        <dbReference type="ARBA" id="ARBA00009810"/>
    </source>
</evidence>
<evidence type="ECO:0000256" key="9">
    <source>
        <dbReference type="ARBA" id="ARBA00023237"/>
    </source>
</evidence>
<proteinExistence type="inferred from homology"/>
<comment type="similarity">
    <text evidence="2 10 12">Belongs to the TonB-dependent receptor family.</text>
</comment>
<accession>A0A6J4EBN3</accession>
<dbReference type="Pfam" id="PF00593">
    <property type="entry name" value="TonB_dep_Rec_b-barrel"/>
    <property type="match status" value="1"/>
</dbReference>
<evidence type="ECO:0000313" key="19">
    <source>
        <dbReference type="Proteomes" id="UP001054892"/>
    </source>
</evidence>
<feature type="short sequence motif" description="TonB box" evidence="11">
    <location>
        <begin position="35"/>
        <end position="41"/>
    </location>
</feature>
<gene>
    <name evidence="16" type="primary">phuR</name>
    <name evidence="16" type="ORF">TUM18999_52410</name>
    <name evidence="17" type="ORF">TUM20286_58540</name>
</gene>
<dbReference type="GO" id="GO:0015232">
    <property type="term" value="F:heme transmembrane transporter activity"/>
    <property type="evidence" value="ECO:0007669"/>
    <property type="project" value="InterPro"/>
</dbReference>
<keyword evidence="16" id="KW-0675">Receptor</keyword>
<dbReference type="EMBL" id="BQKM01000025">
    <property type="protein sequence ID" value="GJN56102.1"/>
    <property type="molecule type" value="Genomic_DNA"/>
</dbReference>
<dbReference type="EMBL" id="AP023189">
    <property type="protein sequence ID" value="BCG27050.1"/>
    <property type="molecule type" value="Genomic_DNA"/>
</dbReference>
<evidence type="ECO:0000259" key="14">
    <source>
        <dbReference type="Pfam" id="PF00593"/>
    </source>
</evidence>
<dbReference type="PANTHER" id="PTHR47752">
    <property type="entry name" value="HTH-TYPE TRANSCRIPTIONAL REPRESSOR FABR"/>
    <property type="match status" value="1"/>
</dbReference>